<keyword evidence="5" id="KW-1185">Reference proteome</keyword>
<dbReference type="InterPro" id="IPR040213">
    <property type="entry name" value="GIR2-like"/>
</dbReference>
<dbReference type="InterPro" id="IPR006575">
    <property type="entry name" value="RWD_dom"/>
</dbReference>
<dbReference type="Gene3D" id="3.10.110.10">
    <property type="entry name" value="Ubiquitin Conjugating Enzyme"/>
    <property type="match status" value="1"/>
</dbReference>
<dbReference type="InterPro" id="IPR032378">
    <property type="entry name" value="ZC3H15/TMA46_C"/>
</dbReference>
<proteinExistence type="predicted"/>
<comment type="caution">
    <text evidence="3">The sequence shown here is derived from an EMBL/GenBank/DDBJ whole genome shotgun (WGS) entry which is preliminary data.</text>
</comment>
<dbReference type="PROSITE" id="PS50908">
    <property type="entry name" value="RWD"/>
    <property type="match status" value="1"/>
</dbReference>
<feature type="compositionally biased region" description="Basic and acidic residues" evidence="1">
    <location>
        <begin position="158"/>
        <end position="176"/>
    </location>
</feature>
<feature type="domain" description="RWD" evidence="2">
    <location>
        <begin position="10"/>
        <end position="112"/>
    </location>
</feature>
<accession>S9VXX0</accession>
<organism evidence="3 5">
    <name type="scientific">Strigomonas culicis</name>
    <dbReference type="NCBI Taxonomy" id="28005"/>
    <lineage>
        <taxon>Eukaryota</taxon>
        <taxon>Discoba</taxon>
        <taxon>Euglenozoa</taxon>
        <taxon>Kinetoplastea</taxon>
        <taxon>Metakinetoplastina</taxon>
        <taxon>Trypanosomatida</taxon>
        <taxon>Trypanosomatidae</taxon>
        <taxon>Strigomonadinae</taxon>
        <taxon>Strigomonas</taxon>
    </lineage>
</organism>
<evidence type="ECO:0000259" key="2">
    <source>
        <dbReference type="PROSITE" id="PS50908"/>
    </source>
</evidence>
<feature type="region of interest" description="Disordered" evidence="1">
    <location>
        <begin position="120"/>
        <end position="142"/>
    </location>
</feature>
<protein>
    <submittedName>
        <fullName evidence="3">RWD domain containing 1</fullName>
    </submittedName>
</protein>
<dbReference type="PANTHER" id="PTHR12292">
    <property type="entry name" value="RWD DOMAIN-CONTAINING PROTEIN"/>
    <property type="match status" value="1"/>
</dbReference>
<dbReference type="EMBL" id="ATMH01005090">
    <property type="protein sequence ID" value="EPY28490.1"/>
    <property type="molecule type" value="Genomic_DNA"/>
</dbReference>
<dbReference type="Proteomes" id="UP000015354">
    <property type="component" value="Unassembled WGS sequence"/>
</dbReference>
<name>S9VXX0_9TRYP</name>
<evidence type="ECO:0000256" key="1">
    <source>
        <dbReference type="SAM" id="MobiDB-lite"/>
    </source>
</evidence>
<dbReference type="SUPFAM" id="SSF54495">
    <property type="entry name" value="UBC-like"/>
    <property type="match status" value="1"/>
</dbReference>
<sequence>MPAATDMQQMEIDMVEGMYDTFELLSEDPPTYTVLMAASADDPVELRVTITYPTEDYPETAPCDVQVENISKHRRIQTAEISKSVAALCEDNLGMHVAILVLQHAQEFLCHSAEQEEKAELARRGEAMEAAAGGGKAAPDPTIRLGTAVTRELFHEWSRKHHAEKEKRRAEAEAKRSQKVSASTLSGRQLWDNTLRAADWDLFGAADVAADEGADVDVDYDLRNDELNEEDFDFGDE</sequence>
<dbReference type="InterPro" id="IPR016135">
    <property type="entry name" value="UBQ-conjugating_enzyme/RWD"/>
</dbReference>
<dbReference type="AlphaFoldDB" id="S9VXX0"/>
<reference evidence="3 5" key="1">
    <citation type="journal article" date="2013" name="PLoS ONE">
        <title>Predicting the Proteins of Angomonas deanei, Strigomonas culicis and Their Respective Endosymbionts Reveals New Aspects of the Trypanosomatidae Family.</title>
        <authorList>
            <person name="Motta M.C."/>
            <person name="Martins A.C."/>
            <person name="de Souza S.S."/>
            <person name="Catta-Preta C.M."/>
            <person name="Silva R."/>
            <person name="Klein C.C."/>
            <person name="de Almeida L.G."/>
            <person name="de Lima Cunha O."/>
            <person name="Ciapina L.P."/>
            <person name="Brocchi M."/>
            <person name="Colabardini A.C."/>
            <person name="de Araujo Lima B."/>
            <person name="Machado C.R."/>
            <person name="de Almeida Soares C.M."/>
            <person name="Probst C.M."/>
            <person name="de Menezes C.B."/>
            <person name="Thompson C.E."/>
            <person name="Bartholomeu D.C."/>
            <person name="Gradia D.F."/>
            <person name="Pavoni D.P."/>
            <person name="Grisard E.C."/>
            <person name="Fantinatti-Garboggini F."/>
            <person name="Marchini F.K."/>
            <person name="Rodrigues-Luiz G.F."/>
            <person name="Wagner G."/>
            <person name="Goldman G.H."/>
            <person name="Fietto J.L."/>
            <person name="Elias M.C."/>
            <person name="Goldman M.H."/>
            <person name="Sagot M.F."/>
            <person name="Pereira M."/>
            <person name="Stoco P.H."/>
            <person name="de Mendonca-Neto R.P."/>
            <person name="Teixeira S.M."/>
            <person name="Maciel T.E."/>
            <person name="de Oliveira Mendes T.A."/>
            <person name="Urmenyi T.P."/>
            <person name="de Souza W."/>
            <person name="Schenkman S."/>
            <person name="de Vasconcelos A.T."/>
        </authorList>
    </citation>
    <scope>NUCLEOTIDE SEQUENCE [LARGE SCALE GENOMIC DNA]</scope>
</reference>
<dbReference type="Pfam" id="PF05773">
    <property type="entry name" value="RWD"/>
    <property type="match status" value="1"/>
</dbReference>
<gene>
    <name evidence="4" type="ORF">STCU_01404</name>
    <name evidence="3" type="ORF">STCU_05090</name>
</gene>
<evidence type="ECO:0000313" key="3">
    <source>
        <dbReference type="EMBL" id="EPY28490.1"/>
    </source>
</evidence>
<evidence type="ECO:0000313" key="5">
    <source>
        <dbReference type="Proteomes" id="UP000015354"/>
    </source>
</evidence>
<dbReference type="SMART" id="SM00591">
    <property type="entry name" value="RWD"/>
    <property type="match status" value="1"/>
</dbReference>
<dbReference type="OrthoDB" id="277175at2759"/>
<reference evidence="3" key="2">
    <citation type="submission" date="2013-03" db="EMBL/GenBank/DDBJ databases">
        <authorList>
            <person name="Motta M.C.M."/>
            <person name="Martins A.C.A."/>
            <person name="Preta C.M.C.C."/>
            <person name="Silva R."/>
            <person name="de Souza S.S."/>
            <person name="Klein C.C."/>
            <person name="de Almeida L.G.P."/>
            <person name="Cunha O.L."/>
            <person name="Colabardini A.C."/>
            <person name="Lima B.A."/>
            <person name="Machado C.R."/>
            <person name="Soares C.M.A."/>
            <person name="de Menezes C.B.A."/>
            <person name="Bartolomeu D.C."/>
            <person name="Grisard E.C."/>
            <person name="Fantinatti-Garboggini F."/>
            <person name="Rodrigues-Luiz G.F."/>
            <person name="Wagner G."/>
            <person name="Goldman G.H."/>
            <person name="Fietto J.L.R."/>
            <person name="Ciapina L.P."/>
            <person name="Brocchi M."/>
            <person name="Elias M.C."/>
            <person name="Goldman M.H.S."/>
            <person name="Sagot M.-F."/>
            <person name="Pereira M."/>
            <person name="Stoco P.H."/>
            <person name="Teixeira S.M.R."/>
            <person name="de Mendonca-Neto R.P."/>
            <person name="Maciel T.E.F."/>
            <person name="Mendes T.A.O."/>
            <person name="Urmenyi T.P."/>
            <person name="Teixeira M.M.G."/>
            <person name="de Camargo E.F.P."/>
            <person name="de Sousa W."/>
            <person name="Schenkman S."/>
            <person name="de Vasconcelos A.T.R."/>
        </authorList>
    </citation>
    <scope>NUCLEOTIDE SEQUENCE</scope>
</reference>
<evidence type="ECO:0000313" key="4">
    <source>
        <dbReference type="EMBL" id="EPY34698.1"/>
    </source>
</evidence>
<dbReference type="EMBL" id="ATMH01001404">
    <property type="protein sequence ID" value="EPY34698.1"/>
    <property type="molecule type" value="Genomic_DNA"/>
</dbReference>
<dbReference type="Pfam" id="PF16543">
    <property type="entry name" value="DFRP_C"/>
    <property type="match status" value="1"/>
</dbReference>
<feature type="region of interest" description="Disordered" evidence="1">
    <location>
        <begin position="158"/>
        <end position="180"/>
    </location>
</feature>